<sequence>MAQLPTGRSVAQLSDAEWCSQCPPPTPHSQRPATTGSAAAATKGDPPRGTFVTIKCRLTPQGPTASPLPQLGKGKYPGSGRARLPGSPDRHHPAARAARPSDAAPLGSVHPLKLHGLHRLPPSPQRDQPSPGRERVQFSNQLWSRHGPITSRPPTARVCSRRGAGPARRPPSSDALRRASPKDHRVLTRPQEGRIGPARVLDLPRGAPTSSLHLPLTSPPSGRLLLHQDSSSRATAPPWGRSNSQPPSMPHTPLRTARQHRRAARLSRPRPTRLRSGPLAI</sequence>
<name>A0AAV7TEN1_PLEWA</name>
<feature type="compositionally biased region" description="Basic residues" evidence="1">
    <location>
        <begin position="257"/>
        <end position="273"/>
    </location>
</feature>
<keyword evidence="3" id="KW-1185">Reference proteome</keyword>
<feature type="compositionally biased region" description="Low complexity" evidence="1">
    <location>
        <begin position="95"/>
        <end position="105"/>
    </location>
</feature>
<reference evidence="2" key="1">
    <citation type="journal article" date="2022" name="bioRxiv">
        <title>Sequencing and chromosome-scale assembly of the giantPleurodeles waltlgenome.</title>
        <authorList>
            <person name="Brown T."/>
            <person name="Elewa A."/>
            <person name="Iarovenko S."/>
            <person name="Subramanian E."/>
            <person name="Araus A.J."/>
            <person name="Petzold A."/>
            <person name="Susuki M."/>
            <person name="Suzuki K.-i.T."/>
            <person name="Hayashi T."/>
            <person name="Toyoda A."/>
            <person name="Oliveira C."/>
            <person name="Osipova E."/>
            <person name="Leigh N.D."/>
            <person name="Simon A."/>
            <person name="Yun M.H."/>
        </authorList>
    </citation>
    <scope>NUCLEOTIDE SEQUENCE</scope>
    <source>
        <strain evidence="2">20211129_DDA</strain>
        <tissue evidence="2">Liver</tissue>
    </source>
</reference>
<dbReference type="EMBL" id="JANPWB010000006">
    <property type="protein sequence ID" value="KAJ1174720.1"/>
    <property type="molecule type" value="Genomic_DNA"/>
</dbReference>
<feature type="compositionally biased region" description="Low complexity" evidence="1">
    <location>
        <begin position="161"/>
        <end position="173"/>
    </location>
</feature>
<dbReference type="Proteomes" id="UP001066276">
    <property type="component" value="Chromosome 3_2"/>
</dbReference>
<comment type="caution">
    <text evidence="2">The sequence shown here is derived from an EMBL/GenBank/DDBJ whole genome shotgun (WGS) entry which is preliminary data.</text>
</comment>
<feature type="compositionally biased region" description="Low complexity" evidence="1">
    <location>
        <begin position="208"/>
        <end position="221"/>
    </location>
</feature>
<feature type="compositionally biased region" description="Basic and acidic residues" evidence="1">
    <location>
        <begin position="175"/>
        <end position="186"/>
    </location>
</feature>
<organism evidence="2 3">
    <name type="scientific">Pleurodeles waltl</name>
    <name type="common">Iberian ribbed newt</name>
    <dbReference type="NCBI Taxonomy" id="8319"/>
    <lineage>
        <taxon>Eukaryota</taxon>
        <taxon>Metazoa</taxon>
        <taxon>Chordata</taxon>
        <taxon>Craniata</taxon>
        <taxon>Vertebrata</taxon>
        <taxon>Euteleostomi</taxon>
        <taxon>Amphibia</taxon>
        <taxon>Batrachia</taxon>
        <taxon>Caudata</taxon>
        <taxon>Salamandroidea</taxon>
        <taxon>Salamandridae</taxon>
        <taxon>Pleurodelinae</taxon>
        <taxon>Pleurodeles</taxon>
    </lineage>
</organism>
<protein>
    <submittedName>
        <fullName evidence="2">Uncharacterized protein</fullName>
    </submittedName>
</protein>
<evidence type="ECO:0000313" key="2">
    <source>
        <dbReference type="EMBL" id="KAJ1174720.1"/>
    </source>
</evidence>
<accession>A0AAV7TEN1</accession>
<proteinExistence type="predicted"/>
<gene>
    <name evidence="2" type="ORF">NDU88_000013</name>
</gene>
<evidence type="ECO:0000256" key="1">
    <source>
        <dbReference type="SAM" id="MobiDB-lite"/>
    </source>
</evidence>
<evidence type="ECO:0000313" key="3">
    <source>
        <dbReference type="Proteomes" id="UP001066276"/>
    </source>
</evidence>
<dbReference type="AlphaFoldDB" id="A0AAV7TEN1"/>
<feature type="region of interest" description="Disordered" evidence="1">
    <location>
        <begin position="1"/>
        <end position="281"/>
    </location>
</feature>
<feature type="compositionally biased region" description="Low complexity" evidence="1">
    <location>
        <begin position="33"/>
        <end position="42"/>
    </location>
</feature>